<organism evidence="1 2">
    <name type="scientific">Nocardia tengchongensis</name>
    <dbReference type="NCBI Taxonomy" id="2055889"/>
    <lineage>
        <taxon>Bacteria</taxon>
        <taxon>Bacillati</taxon>
        <taxon>Actinomycetota</taxon>
        <taxon>Actinomycetes</taxon>
        <taxon>Mycobacteriales</taxon>
        <taxon>Nocardiaceae</taxon>
        <taxon>Nocardia</taxon>
    </lineage>
</organism>
<dbReference type="EMBL" id="CP074371">
    <property type="protein sequence ID" value="QVI23389.1"/>
    <property type="molecule type" value="Genomic_DNA"/>
</dbReference>
<name>A0ABX8CU07_9NOCA</name>
<proteinExistence type="predicted"/>
<dbReference type="Gene3D" id="1.10.260.40">
    <property type="entry name" value="lambda repressor-like DNA-binding domains"/>
    <property type="match status" value="1"/>
</dbReference>
<evidence type="ECO:0000313" key="2">
    <source>
        <dbReference type="Proteomes" id="UP000683310"/>
    </source>
</evidence>
<gene>
    <name evidence="1" type="ORF">KHQ06_11165</name>
</gene>
<keyword evidence="2" id="KW-1185">Reference proteome</keyword>
<evidence type="ECO:0000313" key="1">
    <source>
        <dbReference type="EMBL" id="QVI23389.1"/>
    </source>
</evidence>
<reference evidence="1 2" key="1">
    <citation type="submission" date="2021-04" db="EMBL/GenBank/DDBJ databases">
        <title>Nocardia tengchongensis.</title>
        <authorList>
            <person name="Zhuang k."/>
            <person name="Ran Y."/>
            <person name="Li W."/>
        </authorList>
    </citation>
    <scope>NUCLEOTIDE SEQUENCE [LARGE SCALE GENOMIC DNA]</scope>
    <source>
        <strain evidence="1 2">CFH S0057</strain>
    </source>
</reference>
<dbReference type="InterPro" id="IPR003006">
    <property type="entry name" value="Ig/MHC_CS"/>
</dbReference>
<dbReference type="InterPro" id="IPR010982">
    <property type="entry name" value="Lambda_DNA-bd_dom_sf"/>
</dbReference>
<dbReference type="Proteomes" id="UP000683310">
    <property type="component" value="Chromosome"/>
</dbReference>
<evidence type="ECO:0008006" key="3">
    <source>
        <dbReference type="Google" id="ProtNLM"/>
    </source>
</evidence>
<sequence length="88" mass="10028">MTGTSPTVANWELMLRIRSRADDQGLKTSTIVKALDVSQQYWSALNRGRGTLAEDKLKDLLSLLEFDAEEREEFACTARHRERSTSVR</sequence>
<dbReference type="PROSITE" id="PS00290">
    <property type="entry name" value="IG_MHC"/>
    <property type="match status" value="1"/>
</dbReference>
<dbReference type="SUPFAM" id="SSF47413">
    <property type="entry name" value="lambda repressor-like DNA-binding domains"/>
    <property type="match status" value="1"/>
</dbReference>
<accession>A0ABX8CU07</accession>
<protein>
    <recommendedName>
        <fullName evidence="3">HTH cro/C1-type domain-containing protein</fullName>
    </recommendedName>
</protein>
<dbReference type="Pfam" id="PF13560">
    <property type="entry name" value="HTH_31"/>
    <property type="match status" value="1"/>
</dbReference>